<evidence type="ECO:0000256" key="1">
    <source>
        <dbReference type="SAM" id="MobiDB-lite"/>
    </source>
</evidence>
<dbReference type="GeneID" id="76803535"/>
<dbReference type="EMBL" id="CP064787">
    <property type="protein sequence ID" value="QSG06687.1"/>
    <property type="molecule type" value="Genomic_DNA"/>
</dbReference>
<protein>
    <submittedName>
        <fullName evidence="2">Uncharacterized protein</fullName>
    </submittedName>
</protein>
<name>A0A897N1U3_9EURY</name>
<feature type="compositionally biased region" description="Basic and acidic residues" evidence="1">
    <location>
        <begin position="8"/>
        <end position="24"/>
    </location>
</feature>
<accession>A0A897N1U3</accession>
<sequence>MLIRPQRRAGDPERTVGDNEGSSDRLKYVARSKVVTFCPSTTGT</sequence>
<dbReference type="RefSeq" id="WP_267491091.1">
    <property type="nucleotide sequence ID" value="NZ_CP064787.1"/>
</dbReference>
<evidence type="ECO:0000313" key="3">
    <source>
        <dbReference type="Proteomes" id="UP000663525"/>
    </source>
</evidence>
<proteinExistence type="predicted"/>
<dbReference type="AlphaFoldDB" id="A0A897N1U3"/>
<feature type="region of interest" description="Disordered" evidence="1">
    <location>
        <begin position="1"/>
        <end position="24"/>
    </location>
</feature>
<organism evidence="2 3">
    <name type="scientific">Halapricum desulfuricans</name>
    <dbReference type="NCBI Taxonomy" id="2841257"/>
    <lineage>
        <taxon>Archaea</taxon>
        <taxon>Methanobacteriati</taxon>
        <taxon>Methanobacteriota</taxon>
        <taxon>Stenosarchaea group</taxon>
        <taxon>Halobacteria</taxon>
        <taxon>Halobacteriales</taxon>
        <taxon>Haloarculaceae</taxon>
        <taxon>Halapricum</taxon>
    </lineage>
</organism>
<reference evidence="2" key="1">
    <citation type="submission" date="2020-11" db="EMBL/GenBank/DDBJ databases">
        <title>Carbohydrate-dependent, anaerobic sulfur respiration: A novel catabolism in halophilic archaea.</title>
        <authorList>
            <person name="Sorokin D.Y."/>
            <person name="Messina E."/>
            <person name="Smedile F."/>
            <person name="La Cono V."/>
            <person name="Hallsworth J.E."/>
            <person name="Yakimov M.M."/>
        </authorList>
    </citation>
    <scope>NUCLEOTIDE SEQUENCE</scope>
    <source>
        <strain evidence="2">HSR12-1</strain>
    </source>
</reference>
<evidence type="ECO:0000313" key="2">
    <source>
        <dbReference type="EMBL" id="QSG06687.1"/>
    </source>
</evidence>
<gene>
    <name evidence="2" type="ORF">HSR121_2366</name>
</gene>
<dbReference type="Proteomes" id="UP000663525">
    <property type="component" value="Chromosome"/>
</dbReference>